<gene>
    <name evidence="1" type="ORF">PRZ48_012409</name>
</gene>
<keyword evidence="2" id="KW-1185">Reference proteome</keyword>
<proteinExistence type="predicted"/>
<sequence length="166" mass="18887">MTENATPSTTNTPTPDEIGEELKRLALEWPIILNERDADFASPRGQVIRATIAPEFSAILDGYPGKMSWAELLQVWGQEHVEYPNCHLETTSCQAYVDVKKGTAKIFMELDMKFVERIGLKALTELRICLEWRWNYSEMTATEIMERSAMSYAKSTGDQYSTQPIT</sequence>
<comment type="caution">
    <text evidence="1">The sequence shown here is derived from an EMBL/GenBank/DDBJ whole genome shotgun (WGS) entry which is preliminary data.</text>
</comment>
<reference evidence="1 2" key="1">
    <citation type="journal article" date="2023" name="G3 (Bethesda)">
        <title>A chromosome-level genome assembly of Zasmidium syzygii isolated from banana leaves.</title>
        <authorList>
            <person name="van Westerhoven A.C."/>
            <person name="Mehrabi R."/>
            <person name="Talebi R."/>
            <person name="Steentjes M.B.F."/>
            <person name="Corcolon B."/>
            <person name="Chong P.A."/>
            <person name="Kema G.H.J."/>
            <person name="Seidl M.F."/>
        </authorList>
    </citation>
    <scope>NUCLEOTIDE SEQUENCE [LARGE SCALE GENOMIC DNA]</scope>
    <source>
        <strain evidence="1 2">P124</strain>
    </source>
</reference>
<evidence type="ECO:0000313" key="2">
    <source>
        <dbReference type="Proteomes" id="UP001305779"/>
    </source>
</evidence>
<evidence type="ECO:0000313" key="1">
    <source>
        <dbReference type="EMBL" id="KAK4496429.1"/>
    </source>
</evidence>
<protein>
    <submittedName>
        <fullName evidence="1">Uncharacterized protein</fullName>
    </submittedName>
</protein>
<dbReference type="EMBL" id="JAXOVC010000010">
    <property type="protein sequence ID" value="KAK4496429.1"/>
    <property type="molecule type" value="Genomic_DNA"/>
</dbReference>
<accession>A0ABR0E4T0</accession>
<name>A0ABR0E4T0_ZASCE</name>
<dbReference type="Proteomes" id="UP001305779">
    <property type="component" value="Unassembled WGS sequence"/>
</dbReference>
<organism evidence="1 2">
    <name type="scientific">Zasmidium cellare</name>
    <name type="common">Wine cellar mold</name>
    <name type="synonym">Racodium cellare</name>
    <dbReference type="NCBI Taxonomy" id="395010"/>
    <lineage>
        <taxon>Eukaryota</taxon>
        <taxon>Fungi</taxon>
        <taxon>Dikarya</taxon>
        <taxon>Ascomycota</taxon>
        <taxon>Pezizomycotina</taxon>
        <taxon>Dothideomycetes</taxon>
        <taxon>Dothideomycetidae</taxon>
        <taxon>Mycosphaerellales</taxon>
        <taxon>Mycosphaerellaceae</taxon>
        <taxon>Zasmidium</taxon>
    </lineage>
</organism>